<dbReference type="GO" id="GO:0004497">
    <property type="term" value="F:monooxygenase activity"/>
    <property type="evidence" value="ECO:0007669"/>
    <property type="project" value="UniProtKB-KW"/>
</dbReference>
<evidence type="ECO:0000313" key="7">
    <source>
        <dbReference type="EMBL" id="TVY45146.1"/>
    </source>
</evidence>
<keyword evidence="5 7" id="KW-0503">Monooxygenase</keyword>
<comment type="caution">
    <text evidence="7">The sequence shown here is derived from an EMBL/GenBank/DDBJ whole genome shotgun (WGS) entry which is preliminary data.</text>
</comment>
<evidence type="ECO:0000256" key="4">
    <source>
        <dbReference type="ARBA" id="ARBA00023004"/>
    </source>
</evidence>
<dbReference type="Gene3D" id="1.10.630.10">
    <property type="entry name" value="Cytochrome P450"/>
    <property type="match status" value="1"/>
</dbReference>
<keyword evidence="4 6" id="KW-0408">Iron</keyword>
<evidence type="ECO:0000256" key="3">
    <source>
        <dbReference type="ARBA" id="ARBA00023002"/>
    </source>
</evidence>
<evidence type="ECO:0000256" key="2">
    <source>
        <dbReference type="ARBA" id="ARBA00022723"/>
    </source>
</evidence>
<evidence type="ECO:0000256" key="5">
    <source>
        <dbReference type="ARBA" id="ARBA00023033"/>
    </source>
</evidence>
<dbReference type="OrthoDB" id="1103324at2759"/>
<name>A0A8H8S1X8_9HELO</name>
<dbReference type="EMBL" id="QGMJ01000020">
    <property type="protein sequence ID" value="TVY45146.1"/>
    <property type="molecule type" value="Genomic_DNA"/>
</dbReference>
<dbReference type="SUPFAM" id="SSF48264">
    <property type="entry name" value="Cytochrome P450"/>
    <property type="match status" value="1"/>
</dbReference>
<gene>
    <name evidence="7" type="primary">patI_0</name>
    <name evidence="7" type="ORF">LSUB1_G000709</name>
</gene>
<sequence length="524" mass="58885">MLSWAVGLSIAVLGTVYILIFSGRRGKNFPPGPPTLPLIGNLHQIPKSGAHFQFTAWAQQYGGIFSLKLGSSNAIVITDKSLVKAMLDKKSSIYSSRPVSYVSDIITHRDHLLSMDYGDKWRKFRKLAHQQFHESRCEKEHIVLQNAEAVQMLRDFCFAPGGVMKHPKRFSNSITMTLVFGIRSATVDTPHLVKLFELMEGWSKIMETGSTPPVDIFPILKYLPESLFGKWRSRAREVGKKMDTLYGNMVSQVMKRRLASGSAGSFLDSVLDKQDKLNLTRDEINFLCGVLLEGGSDTSSSVITAFIHAMIKYPNVQKKAQAEIDQIVGQSRSPLWSDYAKLPYIAMIVKETMRWRPVVPLAFPHASSEDDIVNGMSIPKNSTIILNVWGIHHDPVLAPNPDIFDPSRFANRTLLAPEYAASADYENRDHYGYGSGRRMCPGIHLAERNLWLAMAKLLWAFSIKAKEGVGPVDSDIRTGYSEGFLCCANPFECAIEPRSEEHRETIMREFEQANQEVFAKYETD</sequence>
<reference evidence="7 8" key="1">
    <citation type="submission" date="2018-05" db="EMBL/GenBank/DDBJ databases">
        <title>Genome sequencing and assembly of the regulated plant pathogen Lachnellula willkommii and related sister species for the development of diagnostic species identification markers.</title>
        <authorList>
            <person name="Giroux E."/>
            <person name="Bilodeau G."/>
        </authorList>
    </citation>
    <scope>NUCLEOTIDE SEQUENCE [LARGE SCALE GENOMIC DNA]</scope>
    <source>
        <strain evidence="7 8">CBS 197.66</strain>
    </source>
</reference>
<dbReference type="PRINTS" id="PR00463">
    <property type="entry name" value="EP450I"/>
</dbReference>
<organism evidence="7 8">
    <name type="scientific">Lachnellula subtilissima</name>
    <dbReference type="NCBI Taxonomy" id="602034"/>
    <lineage>
        <taxon>Eukaryota</taxon>
        <taxon>Fungi</taxon>
        <taxon>Dikarya</taxon>
        <taxon>Ascomycota</taxon>
        <taxon>Pezizomycotina</taxon>
        <taxon>Leotiomycetes</taxon>
        <taxon>Helotiales</taxon>
        <taxon>Lachnaceae</taxon>
        <taxon>Lachnellula</taxon>
    </lineage>
</organism>
<dbReference type="InterPro" id="IPR036396">
    <property type="entry name" value="Cyt_P450_sf"/>
</dbReference>
<dbReference type="InterPro" id="IPR002401">
    <property type="entry name" value="Cyt_P450_E_grp-I"/>
</dbReference>
<accession>A0A8H8S1X8</accession>
<dbReference type="Pfam" id="PF00067">
    <property type="entry name" value="p450"/>
    <property type="match status" value="1"/>
</dbReference>
<dbReference type="PRINTS" id="PR00385">
    <property type="entry name" value="P450"/>
</dbReference>
<protein>
    <submittedName>
        <fullName evidence="7">Cytochrome P450 monooxygenase</fullName>
    </submittedName>
</protein>
<dbReference type="PANTHER" id="PTHR46300:SF2">
    <property type="entry name" value="CYTOCHROME P450 MONOOXYGENASE ALNH-RELATED"/>
    <property type="match status" value="1"/>
</dbReference>
<evidence type="ECO:0000256" key="1">
    <source>
        <dbReference type="ARBA" id="ARBA00010617"/>
    </source>
</evidence>
<comment type="cofactor">
    <cofactor evidence="6">
        <name>heme</name>
        <dbReference type="ChEBI" id="CHEBI:30413"/>
    </cofactor>
</comment>
<feature type="binding site" description="axial binding residue" evidence="6">
    <location>
        <position position="440"/>
    </location>
    <ligand>
        <name>heme</name>
        <dbReference type="ChEBI" id="CHEBI:30413"/>
    </ligand>
    <ligandPart>
        <name>Fe</name>
        <dbReference type="ChEBI" id="CHEBI:18248"/>
    </ligandPart>
</feature>
<dbReference type="GO" id="GO:0016705">
    <property type="term" value="F:oxidoreductase activity, acting on paired donors, with incorporation or reduction of molecular oxygen"/>
    <property type="evidence" value="ECO:0007669"/>
    <property type="project" value="InterPro"/>
</dbReference>
<dbReference type="CDD" id="cd11065">
    <property type="entry name" value="CYP64-like"/>
    <property type="match status" value="1"/>
</dbReference>
<dbReference type="AlphaFoldDB" id="A0A8H8S1X8"/>
<dbReference type="GO" id="GO:0005506">
    <property type="term" value="F:iron ion binding"/>
    <property type="evidence" value="ECO:0007669"/>
    <property type="project" value="InterPro"/>
</dbReference>
<keyword evidence="8" id="KW-1185">Reference proteome</keyword>
<dbReference type="Proteomes" id="UP000462212">
    <property type="component" value="Unassembled WGS sequence"/>
</dbReference>
<keyword evidence="2 6" id="KW-0479">Metal-binding</keyword>
<dbReference type="InterPro" id="IPR050364">
    <property type="entry name" value="Cytochrome_P450_fung"/>
</dbReference>
<evidence type="ECO:0000313" key="8">
    <source>
        <dbReference type="Proteomes" id="UP000462212"/>
    </source>
</evidence>
<dbReference type="PANTHER" id="PTHR46300">
    <property type="entry name" value="P450, PUTATIVE (EUROFUNG)-RELATED-RELATED"/>
    <property type="match status" value="1"/>
</dbReference>
<dbReference type="InterPro" id="IPR001128">
    <property type="entry name" value="Cyt_P450"/>
</dbReference>
<dbReference type="GO" id="GO:0020037">
    <property type="term" value="F:heme binding"/>
    <property type="evidence" value="ECO:0007669"/>
    <property type="project" value="InterPro"/>
</dbReference>
<evidence type="ECO:0000256" key="6">
    <source>
        <dbReference type="PIRSR" id="PIRSR602401-1"/>
    </source>
</evidence>
<keyword evidence="6" id="KW-0349">Heme</keyword>
<keyword evidence="3" id="KW-0560">Oxidoreductase</keyword>
<proteinExistence type="inferred from homology"/>
<comment type="similarity">
    <text evidence="1">Belongs to the cytochrome P450 family.</text>
</comment>